<evidence type="ECO:0000256" key="1">
    <source>
        <dbReference type="ARBA" id="ARBA00007626"/>
    </source>
</evidence>
<dbReference type="NCBIfam" id="TIGR00756">
    <property type="entry name" value="PPR"/>
    <property type="match status" value="6"/>
</dbReference>
<name>A0A328DS29_9ASTE</name>
<evidence type="ECO:0008006" key="6">
    <source>
        <dbReference type="Google" id="ProtNLM"/>
    </source>
</evidence>
<feature type="repeat" description="PPR" evidence="3">
    <location>
        <begin position="309"/>
        <end position="343"/>
    </location>
</feature>
<keyword evidence="5" id="KW-1185">Reference proteome</keyword>
<feature type="repeat" description="PPR" evidence="3">
    <location>
        <begin position="379"/>
        <end position="413"/>
    </location>
</feature>
<comment type="similarity">
    <text evidence="1">Belongs to the PPR family. P subfamily.</text>
</comment>
<evidence type="ECO:0000256" key="2">
    <source>
        <dbReference type="ARBA" id="ARBA00022737"/>
    </source>
</evidence>
<dbReference type="InterPro" id="IPR011990">
    <property type="entry name" value="TPR-like_helical_dom_sf"/>
</dbReference>
<gene>
    <name evidence="4" type="ORF">DM860_014053</name>
</gene>
<dbReference type="Pfam" id="PF01535">
    <property type="entry name" value="PPR"/>
    <property type="match status" value="4"/>
</dbReference>
<evidence type="ECO:0000313" key="4">
    <source>
        <dbReference type="EMBL" id="RAL47159.1"/>
    </source>
</evidence>
<sequence>MFIPRVFTVTFFSARDSRGYLCSLFSLIPFSTYNTLDIPVIHLKNIPQPEAPTQNDYQTSESHIQCQLSDLFPISLISFTKNSNALNPSDALKQSETKAFDFFLPPEDKFRGVFLQKLHGMPAIERALASVGVDPTLDLVAKVVNRGNLGGEAMVTFFGWAIKQKSIAKDVNAYNVVLRALGRRKFFTHMMALFEGMRAEGLVPTSSTMSIVFNSFIRAGQISKAIRLFGKLDDYGLKCDAEALNSLLQSLCTRSHVGAASSLLVKMKERVPFDLTTYNIVIGGWARFGRVSEVERTLKKMLEDGFAPDHVTYAYVLECLGRAGQIHAAIEIFEGLDEKGCIQHAEVYNAMISNFLLVSHIDEGLKYYKKMRTTCCEPNVETYVRLISSFLKARRVADAIEMFDEMVSRGILPSTGTITSFLEPLCSYGPPHAALVIYKKAREAGCIISFNAYKLLLMRISRFGKCGMLLNIWNEMQESGYSSDVQVYEYVINGLCNAGQLENAVLVMEEALCHRGFYPSKLICSKLNNKLLASNKTETAYKLSLKIKTARCGENAQRYWRAKGWHF</sequence>
<dbReference type="Proteomes" id="UP000249390">
    <property type="component" value="Unassembled WGS sequence"/>
</dbReference>
<organism evidence="4 5">
    <name type="scientific">Cuscuta australis</name>
    <dbReference type="NCBI Taxonomy" id="267555"/>
    <lineage>
        <taxon>Eukaryota</taxon>
        <taxon>Viridiplantae</taxon>
        <taxon>Streptophyta</taxon>
        <taxon>Embryophyta</taxon>
        <taxon>Tracheophyta</taxon>
        <taxon>Spermatophyta</taxon>
        <taxon>Magnoliopsida</taxon>
        <taxon>eudicotyledons</taxon>
        <taxon>Gunneridae</taxon>
        <taxon>Pentapetalae</taxon>
        <taxon>asterids</taxon>
        <taxon>lamiids</taxon>
        <taxon>Solanales</taxon>
        <taxon>Convolvulaceae</taxon>
        <taxon>Cuscuteae</taxon>
        <taxon>Cuscuta</taxon>
        <taxon>Cuscuta subgen. Grammica</taxon>
        <taxon>Cuscuta sect. Cleistogrammica</taxon>
    </lineage>
</organism>
<dbReference type="PANTHER" id="PTHR47941">
    <property type="entry name" value="PENTATRICOPEPTIDE REPEAT-CONTAINING PROTEIN 3, MITOCHONDRIAL"/>
    <property type="match status" value="1"/>
</dbReference>
<keyword evidence="2" id="KW-0677">Repeat</keyword>
<dbReference type="EMBL" id="NQVE01000117">
    <property type="protein sequence ID" value="RAL47159.1"/>
    <property type="molecule type" value="Genomic_DNA"/>
</dbReference>
<evidence type="ECO:0000256" key="3">
    <source>
        <dbReference type="PROSITE-ProRule" id="PRU00708"/>
    </source>
</evidence>
<feature type="repeat" description="PPR" evidence="3">
    <location>
        <begin position="484"/>
        <end position="519"/>
    </location>
</feature>
<proteinExistence type="inferred from homology"/>
<reference evidence="4 5" key="1">
    <citation type="submission" date="2018-06" db="EMBL/GenBank/DDBJ databases">
        <title>The Genome of Cuscuta australis (Dodder) Provides Insight into the Evolution of Plant Parasitism.</title>
        <authorList>
            <person name="Liu H."/>
        </authorList>
    </citation>
    <scope>NUCLEOTIDE SEQUENCE [LARGE SCALE GENOMIC DNA]</scope>
    <source>
        <strain evidence="5">cv. Yunnan</strain>
        <tissue evidence="4">Vines</tissue>
    </source>
</reference>
<protein>
    <recommendedName>
        <fullName evidence="6">Pentacotripeptide-repeat region of PRORP domain-containing protein</fullName>
    </recommendedName>
</protein>
<feature type="repeat" description="PPR" evidence="3">
    <location>
        <begin position="274"/>
        <end position="308"/>
    </location>
</feature>
<dbReference type="InterPro" id="IPR002885">
    <property type="entry name" value="PPR_rpt"/>
</dbReference>
<dbReference type="AlphaFoldDB" id="A0A328DS29"/>
<feature type="repeat" description="PPR" evidence="3">
    <location>
        <begin position="344"/>
        <end position="378"/>
    </location>
</feature>
<accession>A0A328DS29</accession>
<dbReference type="Pfam" id="PF13041">
    <property type="entry name" value="PPR_2"/>
    <property type="match status" value="2"/>
</dbReference>
<feature type="repeat" description="PPR" evidence="3">
    <location>
        <begin position="170"/>
        <end position="204"/>
    </location>
</feature>
<comment type="caution">
    <text evidence="4">The sequence shown here is derived from an EMBL/GenBank/DDBJ whole genome shotgun (WGS) entry which is preliminary data.</text>
</comment>
<dbReference type="Gene3D" id="1.25.40.10">
    <property type="entry name" value="Tetratricopeptide repeat domain"/>
    <property type="match status" value="3"/>
</dbReference>
<evidence type="ECO:0000313" key="5">
    <source>
        <dbReference type="Proteomes" id="UP000249390"/>
    </source>
</evidence>
<dbReference type="PROSITE" id="PS51375">
    <property type="entry name" value="PPR"/>
    <property type="match status" value="6"/>
</dbReference>